<dbReference type="CDD" id="cd17325">
    <property type="entry name" value="MFS_MdtG_SLC18_like"/>
    <property type="match status" value="1"/>
</dbReference>
<evidence type="ECO:0000256" key="4">
    <source>
        <dbReference type="ARBA" id="ARBA00022989"/>
    </source>
</evidence>
<evidence type="ECO:0000256" key="3">
    <source>
        <dbReference type="ARBA" id="ARBA00022692"/>
    </source>
</evidence>
<feature type="region of interest" description="Disordered" evidence="6">
    <location>
        <begin position="206"/>
        <end position="228"/>
    </location>
</feature>
<dbReference type="InterPro" id="IPR011701">
    <property type="entry name" value="MFS"/>
</dbReference>
<protein>
    <submittedName>
        <fullName evidence="9">MFS transporter</fullName>
    </submittedName>
</protein>
<reference evidence="9 10" key="1">
    <citation type="journal article" date="2024" name="Int. J. Mol. Sci.">
        <title>Exploration of Alicyclobacillus spp. Genome in Search of Antibiotic Resistance.</title>
        <authorList>
            <person name="Bucka-Kolendo J."/>
            <person name="Kiousi D.E."/>
            <person name="Dekowska A."/>
            <person name="Mikolajczuk-Szczyrba A."/>
            <person name="Karadedos D.M."/>
            <person name="Michael P."/>
            <person name="Galanis A."/>
            <person name="Sokolowska B."/>
        </authorList>
    </citation>
    <scope>NUCLEOTIDE SEQUENCE [LARGE SCALE GENOMIC DNA]</scope>
    <source>
        <strain evidence="9 10">KKP 3000</strain>
    </source>
</reference>
<dbReference type="PANTHER" id="PTHR23520:SF5">
    <property type="entry name" value="TRANSPORTER, PUTATIVE (AFU_ORTHOLOGUE AFUA_3G04000)-RELATED"/>
    <property type="match status" value="1"/>
</dbReference>
<sequence length="423" mass="45565">MTNYLQRLQRGADRTVVHLQLARLLRSISQGIAIVDLALYLKELHWSATEIGGVLSAAGVAGAVLILFVGVLSDRYGRKRFLLVYESLTAISALLMVFTEYSPLLAIIIVLTGFGRGQNGAAGPFTPAEQAWMTAHVARQYRGRVFSTNNALGFFGMAIGSMLAALPRLWSHSLTGASAYKPLFGIMFVGSILCAIVIATAPKEHRPQRVEDTGSTKGGVATQQASDERSIRRQENRNMLRLGAVNVLNGLAVGFVGPMMSYWFAAKFGVSSAQIGVTLALSFVFTGISSLVTGALTTRFGLIRSVVLLQVLGTVMILILPLMPSFALASTFYVLRSALSRGTQGARSALSTSLTRDKRRGFSVSMNSLVMRMSSAIGPTFSGDLLNAGLFSVPFYITGVLQVCSALLYGRLFRRFDSPQRGN</sequence>
<feature type="transmembrane region" description="Helical" evidence="7">
    <location>
        <begin position="275"/>
        <end position="296"/>
    </location>
</feature>
<feature type="domain" description="Major facilitator superfamily (MFS) profile" evidence="8">
    <location>
        <begin position="15"/>
        <end position="417"/>
    </location>
</feature>
<feature type="transmembrane region" description="Helical" evidence="7">
    <location>
        <begin position="151"/>
        <end position="170"/>
    </location>
</feature>
<dbReference type="InterPro" id="IPR036259">
    <property type="entry name" value="MFS_trans_sf"/>
</dbReference>
<dbReference type="PROSITE" id="PS50850">
    <property type="entry name" value="MFS"/>
    <property type="match status" value="1"/>
</dbReference>
<comment type="caution">
    <text evidence="9">The sequence shown here is derived from an EMBL/GenBank/DDBJ whole genome shotgun (WGS) entry which is preliminary data.</text>
</comment>
<feature type="transmembrane region" description="Helical" evidence="7">
    <location>
        <begin position="393"/>
        <end position="413"/>
    </location>
</feature>
<name>A0ABV5ACR2_9BACL</name>
<feature type="transmembrane region" description="Helical" evidence="7">
    <location>
        <begin position="53"/>
        <end position="72"/>
    </location>
</feature>
<feature type="transmembrane region" description="Helical" evidence="7">
    <location>
        <begin position="308"/>
        <end position="335"/>
    </location>
</feature>
<evidence type="ECO:0000259" key="8">
    <source>
        <dbReference type="PROSITE" id="PS50850"/>
    </source>
</evidence>
<dbReference type="EMBL" id="JBDXSU010000004">
    <property type="protein sequence ID" value="MFB5189841.1"/>
    <property type="molecule type" value="Genomic_DNA"/>
</dbReference>
<evidence type="ECO:0000256" key="5">
    <source>
        <dbReference type="ARBA" id="ARBA00023136"/>
    </source>
</evidence>
<dbReference type="RefSeq" id="WP_275476346.1">
    <property type="nucleotide sequence ID" value="NZ_CP162940.1"/>
</dbReference>
<comment type="subcellular location">
    <subcellularLocation>
        <location evidence="1">Cell membrane</location>
        <topology evidence="1">Multi-pass membrane protein</topology>
    </subcellularLocation>
</comment>
<accession>A0ABV5ACR2</accession>
<evidence type="ECO:0000313" key="10">
    <source>
        <dbReference type="Proteomes" id="UP001579974"/>
    </source>
</evidence>
<evidence type="ECO:0000256" key="1">
    <source>
        <dbReference type="ARBA" id="ARBA00004651"/>
    </source>
</evidence>
<evidence type="ECO:0000256" key="2">
    <source>
        <dbReference type="ARBA" id="ARBA00022448"/>
    </source>
</evidence>
<dbReference type="Proteomes" id="UP001579974">
    <property type="component" value="Unassembled WGS sequence"/>
</dbReference>
<dbReference type="PANTHER" id="PTHR23520">
    <property type="entry name" value="TRANSPORTER, PUTATIVE (AFU_ORTHOLOGUE AFUA_3G04000)-RELATED"/>
    <property type="match status" value="1"/>
</dbReference>
<dbReference type="SUPFAM" id="SSF103473">
    <property type="entry name" value="MFS general substrate transporter"/>
    <property type="match status" value="1"/>
</dbReference>
<keyword evidence="5 7" id="KW-0472">Membrane</keyword>
<evidence type="ECO:0000256" key="6">
    <source>
        <dbReference type="SAM" id="MobiDB-lite"/>
    </source>
</evidence>
<feature type="transmembrane region" description="Helical" evidence="7">
    <location>
        <begin position="182"/>
        <end position="201"/>
    </location>
</feature>
<dbReference type="Gene3D" id="1.20.1250.20">
    <property type="entry name" value="MFS general substrate transporter like domains"/>
    <property type="match status" value="2"/>
</dbReference>
<keyword evidence="10" id="KW-1185">Reference proteome</keyword>
<evidence type="ECO:0000256" key="7">
    <source>
        <dbReference type="SAM" id="Phobius"/>
    </source>
</evidence>
<evidence type="ECO:0000313" key="9">
    <source>
        <dbReference type="EMBL" id="MFB5189841.1"/>
    </source>
</evidence>
<organism evidence="9 10">
    <name type="scientific">Alicyclobacillus fastidiosus</name>
    <dbReference type="NCBI Taxonomy" id="392011"/>
    <lineage>
        <taxon>Bacteria</taxon>
        <taxon>Bacillati</taxon>
        <taxon>Bacillota</taxon>
        <taxon>Bacilli</taxon>
        <taxon>Bacillales</taxon>
        <taxon>Alicyclobacillaceae</taxon>
        <taxon>Alicyclobacillus</taxon>
    </lineage>
</organism>
<gene>
    <name evidence="9" type="ORF">KKP3000_003231</name>
</gene>
<feature type="transmembrane region" description="Helical" evidence="7">
    <location>
        <begin position="239"/>
        <end position="263"/>
    </location>
</feature>
<keyword evidence="2" id="KW-0813">Transport</keyword>
<dbReference type="Pfam" id="PF07690">
    <property type="entry name" value="MFS_1"/>
    <property type="match status" value="2"/>
</dbReference>
<dbReference type="InterPro" id="IPR020846">
    <property type="entry name" value="MFS_dom"/>
</dbReference>
<keyword evidence="4 7" id="KW-1133">Transmembrane helix</keyword>
<keyword evidence="3 7" id="KW-0812">Transmembrane</keyword>
<proteinExistence type="predicted"/>